<comment type="catalytic activity">
    <reaction evidence="6">
        <text>Couples ATP hydrolysis with the unwinding of duplex DNA by translocating in the 3'-5' direction.</text>
        <dbReference type="EC" id="5.6.2.4"/>
    </reaction>
</comment>
<dbReference type="Gene3D" id="3.40.50.300">
    <property type="entry name" value="P-loop containing nucleotide triphosphate hydrolases"/>
    <property type="match status" value="2"/>
</dbReference>
<evidence type="ECO:0000256" key="4">
    <source>
        <dbReference type="ARBA" id="ARBA00022840"/>
    </source>
</evidence>
<sequence length="704" mass="79076">MSVPQLAISNEFMDALARLPKSQRKKVQEFAKKFRADPKSAAINYEKIHNMADDRVRTVRIDQKYRAVVLHPDTGNTYVLVWVDNHDEAMDWAKNRTFEVHPETQSLQILNVEQVQQAVDQAAAAPANENALFSHDDATLLSLGIPPVLLPAVRQLQSKEQLAQLQNVLPAEAFESLVWLAEGESVESVKEYVGLLLGEKEQRSSLDEIAEEDRVLGSNQSSRRFRRVDSDDELDRVLSAPLEQWRVFLHPHQRQMTQQSFAGPTLVLGGAGTGKTIVAMHRARQLALKLPPNERVLFTTFTKNLAENVRSVLRTFCGDEYERIEVQHIHEHAMSWLRTSGPVQVASDDDISLAWDQVAIDNPTKLETDILRDEWFYTHAIRGVTTRDEYLQMSRVGRTPSLSRREKAGVWKAFESFDEALRLSGKMSWVGVTATASNLSATAASPTYRHLIVDEGQDFTASDWRFIRSLVRPAADDLFIVADPRQRIYHEPTQLADGDIHISERIHRLQINYRTTEQIRSWATGRSSGLTTADLCDSSWSEIATHSLLGGPEPVLLEHDDQQSESNAIAELVISLKGEFPPEEIAIVVRAGWLLKQLKSTLKKEGVEFTVLDGDTSVGSGVQLATMHRVKGLEFRCVIIAGLADAVFPTKFRGRDEDQRARDRHISAEQNLLYVAATRARDQLYVSTVGGFTRSAFWTGGEPC</sequence>
<evidence type="ECO:0000256" key="7">
    <source>
        <dbReference type="ARBA" id="ARBA00034808"/>
    </source>
</evidence>
<evidence type="ECO:0000256" key="9">
    <source>
        <dbReference type="PROSITE-ProRule" id="PRU00560"/>
    </source>
</evidence>
<dbReference type="GO" id="GO:0005829">
    <property type="term" value="C:cytosol"/>
    <property type="evidence" value="ECO:0007669"/>
    <property type="project" value="TreeGrafter"/>
</dbReference>
<dbReference type="PANTHER" id="PTHR11070">
    <property type="entry name" value="UVRD / RECB / PCRA DNA HELICASE FAMILY MEMBER"/>
    <property type="match status" value="1"/>
</dbReference>
<keyword evidence="3 9" id="KW-0347">Helicase</keyword>
<dbReference type="EC" id="5.6.2.4" evidence="7"/>
<dbReference type="PANTHER" id="PTHR11070:SF45">
    <property type="entry name" value="DNA 3'-5' HELICASE"/>
    <property type="match status" value="1"/>
</dbReference>
<feature type="domain" description="UvrD-like helicase ATP-binding" evidence="10">
    <location>
        <begin position="248"/>
        <end position="528"/>
    </location>
</feature>
<dbReference type="GO" id="GO:0005524">
    <property type="term" value="F:ATP binding"/>
    <property type="evidence" value="ECO:0007669"/>
    <property type="project" value="UniProtKB-UniRule"/>
</dbReference>
<dbReference type="OrthoDB" id="9787585at2"/>
<evidence type="ECO:0000313" key="11">
    <source>
        <dbReference type="EMBL" id="TWT91632.1"/>
    </source>
</evidence>
<dbReference type="SUPFAM" id="SSF52540">
    <property type="entry name" value="P-loop containing nucleoside triphosphate hydrolases"/>
    <property type="match status" value="1"/>
</dbReference>
<evidence type="ECO:0000256" key="8">
    <source>
        <dbReference type="ARBA" id="ARBA00048988"/>
    </source>
</evidence>
<dbReference type="Pfam" id="PF13361">
    <property type="entry name" value="UvrD_C"/>
    <property type="match status" value="1"/>
</dbReference>
<dbReference type="InterPro" id="IPR035093">
    <property type="entry name" value="RelE/ParE_toxin_dom_sf"/>
</dbReference>
<keyword evidence="2 9" id="KW-0378">Hydrolase</keyword>
<dbReference type="Proteomes" id="UP000316213">
    <property type="component" value="Unassembled WGS sequence"/>
</dbReference>
<comment type="caution">
    <text evidence="11">The sequence shown here is derived from an EMBL/GenBank/DDBJ whole genome shotgun (WGS) entry which is preliminary data.</text>
</comment>
<feature type="binding site" evidence="9">
    <location>
        <begin position="269"/>
        <end position="276"/>
    </location>
    <ligand>
        <name>ATP</name>
        <dbReference type="ChEBI" id="CHEBI:30616"/>
    </ligand>
</feature>
<keyword evidence="1 9" id="KW-0547">Nucleotide-binding</keyword>
<gene>
    <name evidence="11" type="primary">uvrD2</name>
    <name evidence="11" type="ORF">Pla100_50230</name>
</gene>
<comment type="catalytic activity">
    <reaction evidence="8">
        <text>ATP + H2O = ADP + phosphate + H(+)</text>
        <dbReference type="Rhea" id="RHEA:13065"/>
        <dbReference type="ChEBI" id="CHEBI:15377"/>
        <dbReference type="ChEBI" id="CHEBI:15378"/>
        <dbReference type="ChEBI" id="CHEBI:30616"/>
        <dbReference type="ChEBI" id="CHEBI:43474"/>
        <dbReference type="ChEBI" id="CHEBI:456216"/>
        <dbReference type="EC" id="5.6.2.4"/>
    </reaction>
</comment>
<dbReference type="InterPro" id="IPR014017">
    <property type="entry name" value="DNA_helicase_UvrD-like_C"/>
</dbReference>
<evidence type="ECO:0000256" key="2">
    <source>
        <dbReference type="ARBA" id="ARBA00022801"/>
    </source>
</evidence>
<dbReference type="SUPFAM" id="SSF143011">
    <property type="entry name" value="RelE-like"/>
    <property type="match status" value="1"/>
</dbReference>
<dbReference type="PROSITE" id="PS51198">
    <property type="entry name" value="UVRD_HELICASE_ATP_BIND"/>
    <property type="match status" value="1"/>
</dbReference>
<evidence type="ECO:0000256" key="1">
    <source>
        <dbReference type="ARBA" id="ARBA00022741"/>
    </source>
</evidence>
<evidence type="ECO:0000256" key="6">
    <source>
        <dbReference type="ARBA" id="ARBA00034617"/>
    </source>
</evidence>
<accession>A0A5C5ZVP0</accession>
<dbReference type="Pfam" id="PF00580">
    <property type="entry name" value="UvrD-helicase"/>
    <property type="match status" value="1"/>
</dbReference>
<dbReference type="AlphaFoldDB" id="A0A5C5ZVP0"/>
<evidence type="ECO:0000259" key="10">
    <source>
        <dbReference type="PROSITE" id="PS51198"/>
    </source>
</evidence>
<dbReference type="EMBL" id="SJPM01000014">
    <property type="protein sequence ID" value="TWT91632.1"/>
    <property type="molecule type" value="Genomic_DNA"/>
</dbReference>
<dbReference type="InterPro" id="IPR027417">
    <property type="entry name" value="P-loop_NTPase"/>
</dbReference>
<organism evidence="11 12">
    <name type="scientific">Neorhodopirellula pilleata</name>
    <dbReference type="NCBI Taxonomy" id="2714738"/>
    <lineage>
        <taxon>Bacteria</taxon>
        <taxon>Pseudomonadati</taxon>
        <taxon>Planctomycetota</taxon>
        <taxon>Planctomycetia</taxon>
        <taxon>Pirellulales</taxon>
        <taxon>Pirellulaceae</taxon>
        <taxon>Neorhodopirellula</taxon>
    </lineage>
</organism>
<dbReference type="GO" id="GO:0016887">
    <property type="term" value="F:ATP hydrolysis activity"/>
    <property type="evidence" value="ECO:0007669"/>
    <property type="project" value="RHEA"/>
</dbReference>
<dbReference type="InterPro" id="IPR014016">
    <property type="entry name" value="UvrD-like_ATP-bd"/>
</dbReference>
<evidence type="ECO:0000256" key="3">
    <source>
        <dbReference type="ARBA" id="ARBA00022806"/>
    </source>
</evidence>
<evidence type="ECO:0000256" key="5">
    <source>
        <dbReference type="ARBA" id="ARBA00023235"/>
    </source>
</evidence>
<dbReference type="GO" id="GO:0003677">
    <property type="term" value="F:DNA binding"/>
    <property type="evidence" value="ECO:0007669"/>
    <property type="project" value="InterPro"/>
</dbReference>
<name>A0A5C5ZVP0_9BACT</name>
<keyword evidence="4 9" id="KW-0067">ATP-binding</keyword>
<dbReference type="GO" id="GO:0000725">
    <property type="term" value="P:recombinational repair"/>
    <property type="evidence" value="ECO:0007669"/>
    <property type="project" value="TreeGrafter"/>
</dbReference>
<keyword evidence="12" id="KW-1185">Reference proteome</keyword>
<proteinExistence type="predicted"/>
<reference evidence="11 12" key="1">
    <citation type="submission" date="2019-02" db="EMBL/GenBank/DDBJ databases">
        <title>Deep-cultivation of Planctomycetes and their phenomic and genomic characterization uncovers novel biology.</title>
        <authorList>
            <person name="Wiegand S."/>
            <person name="Jogler M."/>
            <person name="Boedeker C."/>
            <person name="Pinto D."/>
            <person name="Vollmers J."/>
            <person name="Rivas-Marin E."/>
            <person name="Kohn T."/>
            <person name="Peeters S.H."/>
            <person name="Heuer A."/>
            <person name="Rast P."/>
            <person name="Oberbeckmann S."/>
            <person name="Bunk B."/>
            <person name="Jeske O."/>
            <person name="Meyerdierks A."/>
            <person name="Storesund J.E."/>
            <person name="Kallscheuer N."/>
            <person name="Luecker S."/>
            <person name="Lage O.M."/>
            <person name="Pohl T."/>
            <person name="Merkel B.J."/>
            <person name="Hornburger P."/>
            <person name="Mueller R.-W."/>
            <person name="Bruemmer F."/>
            <person name="Labrenz M."/>
            <person name="Spormann A.M."/>
            <person name="Op Den Camp H."/>
            <person name="Overmann J."/>
            <person name="Amann R."/>
            <person name="Jetten M.S.M."/>
            <person name="Mascher T."/>
            <person name="Medema M.H."/>
            <person name="Devos D.P."/>
            <person name="Kaster A.-K."/>
            <person name="Ovreas L."/>
            <person name="Rohde M."/>
            <person name="Galperin M.Y."/>
            <person name="Jogler C."/>
        </authorList>
    </citation>
    <scope>NUCLEOTIDE SEQUENCE [LARGE SCALE GENOMIC DNA]</scope>
    <source>
        <strain evidence="11 12">Pla100</strain>
    </source>
</reference>
<keyword evidence="5" id="KW-0413">Isomerase</keyword>
<dbReference type="GO" id="GO:0043138">
    <property type="term" value="F:3'-5' DNA helicase activity"/>
    <property type="evidence" value="ECO:0007669"/>
    <property type="project" value="UniProtKB-EC"/>
</dbReference>
<dbReference type="RefSeq" id="WP_146581029.1">
    <property type="nucleotide sequence ID" value="NZ_SJPM01000014.1"/>
</dbReference>
<evidence type="ECO:0000313" key="12">
    <source>
        <dbReference type="Proteomes" id="UP000316213"/>
    </source>
</evidence>
<protein>
    <recommendedName>
        <fullName evidence="7">DNA 3'-5' helicase</fullName>
        <ecNumber evidence="7">5.6.2.4</ecNumber>
    </recommendedName>
</protein>
<dbReference type="InterPro" id="IPR000212">
    <property type="entry name" value="DNA_helicase_UvrD/REP"/>
</dbReference>